<dbReference type="OrthoDB" id="8945512at2759"/>
<evidence type="ECO:0000256" key="2">
    <source>
        <dbReference type="ARBA" id="ARBA00022692"/>
    </source>
</evidence>
<evidence type="ECO:0000313" key="11">
    <source>
        <dbReference type="Proteomes" id="UP001652642"/>
    </source>
</evidence>
<dbReference type="RefSeq" id="XP_020663217.2">
    <property type="nucleotide sequence ID" value="XM_020807558.2"/>
</dbReference>
<dbReference type="GO" id="GO:0007160">
    <property type="term" value="P:cell-matrix adhesion"/>
    <property type="evidence" value="ECO:0007669"/>
    <property type="project" value="TreeGrafter"/>
</dbReference>
<dbReference type="PRINTS" id="PR01700">
    <property type="entry name" value="CD34ANTIGEN"/>
</dbReference>
<dbReference type="PANTHER" id="PTHR16677:SF1">
    <property type="entry name" value="HEMATOPOIETIC PROGENITOR CELL ANTIGEN CD34"/>
    <property type="match status" value="1"/>
</dbReference>
<comment type="subcellular location">
    <subcellularLocation>
        <location evidence="1">Membrane</location>
        <topology evidence="1">Single-pass type I membrane protein</topology>
    </subcellularLocation>
</comment>
<keyword evidence="3 10" id="KW-0732">Signal</keyword>
<evidence type="ECO:0000256" key="8">
    <source>
        <dbReference type="SAM" id="MobiDB-lite"/>
    </source>
</evidence>
<evidence type="ECO:0000256" key="5">
    <source>
        <dbReference type="ARBA" id="ARBA00022989"/>
    </source>
</evidence>
<dbReference type="InterPro" id="IPR013836">
    <property type="entry name" value="CD34/Podocalyxin"/>
</dbReference>
<organism evidence="11 12">
    <name type="scientific">Pogona vitticeps</name>
    <name type="common">central bearded dragon</name>
    <dbReference type="NCBI Taxonomy" id="103695"/>
    <lineage>
        <taxon>Eukaryota</taxon>
        <taxon>Metazoa</taxon>
        <taxon>Chordata</taxon>
        <taxon>Craniata</taxon>
        <taxon>Vertebrata</taxon>
        <taxon>Euteleostomi</taxon>
        <taxon>Lepidosauria</taxon>
        <taxon>Squamata</taxon>
        <taxon>Bifurcata</taxon>
        <taxon>Unidentata</taxon>
        <taxon>Episquamata</taxon>
        <taxon>Toxicofera</taxon>
        <taxon>Iguania</taxon>
        <taxon>Acrodonta</taxon>
        <taxon>Agamidae</taxon>
        <taxon>Amphibolurinae</taxon>
        <taxon>Pogona</taxon>
    </lineage>
</organism>
<proteinExistence type="predicted"/>
<accession>A0A6J0UR88</accession>
<evidence type="ECO:0000313" key="12">
    <source>
        <dbReference type="RefSeq" id="XP_020663217.2"/>
    </source>
</evidence>
<dbReference type="GeneID" id="110086566"/>
<dbReference type="PANTHER" id="PTHR16677">
    <property type="entry name" value="HEMATOPOIETIC PROGENITOR CELL ANTIGEN CD34"/>
    <property type="match status" value="1"/>
</dbReference>
<evidence type="ECO:0000256" key="1">
    <source>
        <dbReference type="ARBA" id="ARBA00004479"/>
    </source>
</evidence>
<feature type="region of interest" description="Disordered" evidence="8">
    <location>
        <begin position="35"/>
        <end position="70"/>
    </location>
</feature>
<keyword evidence="6 9" id="KW-0472">Membrane</keyword>
<feature type="region of interest" description="Disordered" evidence="8">
    <location>
        <begin position="117"/>
        <end position="150"/>
    </location>
</feature>
<sequence length="365" mass="39398">MMLRWSFKTTWKKHLFWTAFCVLSLLVSGEDEAQLEPKSTTQATQKPTVPTLGPKEESSTKNTVTTIGSSVYPANETEAKKGTNESSITAVLPTTLSSTFTTVQLSATENITTQAPNNVTSQSIIPTTRSTASSTKQTTQNFASLPNTTQTTDSTVTASITCVNKKEVTSGTAVICLELTETLTCEQFKMQKEKDLGRVLCVINTTCHIKLSESSVKRNCILLVDVSNAGADALSKVLSEKTHDLQELGIKNVHKSEGIENHGDYSRKTLIALVTSGLLMAFLGLAGYHFMKRRSWSPRGERLGEDPYYTENGGHGNPAASVASHEQSDLQDKPNLNGGARENGTGQTASKNGHSAKPHVADTEL</sequence>
<feature type="compositionally biased region" description="Polar residues" evidence="8">
    <location>
        <begin position="344"/>
        <end position="353"/>
    </location>
</feature>
<feature type="transmembrane region" description="Helical" evidence="9">
    <location>
        <begin position="270"/>
        <end position="291"/>
    </location>
</feature>
<dbReference type="Pfam" id="PF06365">
    <property type="entry name" value="CD34_antigen"/>
    <property type="match status" value="1"/>
</dbReference>
<feature type="compositionally biased region" description="Polar residues" evidence="8">
    <location>
        <begin position="117"/>
        <end position="147"/>
    </location>
</feature>
<evidence type="ECO:0000256" key="9">
    <source>
        <dbReference type="SAM" id="Phobius"/>
    </source>
</evidence>
<keyword evidence="7" id="KW-0325">Glycoprotein</keyword>
<dbReference type="AlphaFoldDB" id="A0A6J0UR88"/>
<dbReference type="GO" id="GO:0005886">
    <property type="term" value="C:plasma membrane"/>
    <property type="evidence" value="ECO:0007669"/>
    <property type="project" value="UniProtKB-ARBA"/>
</dbReference>
<evidence type="ECO:0000256" key="3">
    <source>
        <dbReference type="ARBA" id="ARBA00022729"/>
    </source>
</evidence>
<feature type="compositionally biased region" description="Polar residues" evidence="8">
    <location>
        <begin position="37"/>
        <end position="48"/>
    </location>
</feature>
<protein>
    <submittedName>
        <fullName evidence="12">Hematopoietic progenitor cell antigen CD34</fullName>
    </submittedName>
</protein>
<feature type="chain" id="PRO_5046332179" evidence="10">
    <location>
        <begin position="30"/>
        <end position="365"/>
    </location>
</feature>
<evidence type="ECO:0000256" key="7">
    <source>
        <dbReference type="ARBA" id="ARBA00023180"/>
    </source>
</evidence>
<keyword evidence="2 9" id="KW-0812">Transmembrane</keyword>
<dbReference type="CTD" id="947"/>
<evidence type="ECO:0000256" key="10">
    <source>
        <dbReference type="SAM" id="SignalP"/>
    </source>
</evidence>
<evidence type="ECO:0000256" key="6">
    <source>
        <dbReference type="ARBA" id="ARBA00023136"/>
    </source>
</evidence>
<keyword evidence="11" id="KW-1185">Reference proteome</keyword>
<reference evidence="12" key="1">
    <citation type="submission" date="2025-08" db="UniProtKB">
        <authorList>
            <consortium name="RefSeq"/>
        </authorList>
    </citation>
    <scope>IDENTIFICATION</scope>
</reference>
<evidence type="ECO:0000256" key="4">
    <source>
        <dbReference type="ARBA" id="ARBA00022889"/>
    </source>
</evidence>
<name>A0A6J0UR88_9SAUR</name>
<feature type="region of interest" description="Disordered" evidence="8">
    <location>
        <begin position="299"/>
        <end position="365"/>
    </location>
</feature>
<dbReference type="KEGG" id="pvt:110086566"/>
<feature type="compositionally biased region" description="Polar residues" evidence="8">
    <location>
        <begin position="60"/>
        <end position="69"/>
    </location>
</feature>
<keyword evidence="4" id="KW-0130">Cell adhesion</keyword>
<dbReference type="Proteomes" id="UP001652642">
    <property type="component" value="Chromosome 4"/>
</dbReference>
<dbReference type="InParanoid" id="A0A6J0UR88"/>
<keyword evidence="5 9" id="KW-1133">Transmembrane helix</keyword>
<feature type="signal peptide" evidence="10">
    <location>
        <begin position="1"/>
        <end position="29"/>
    </location>
</feature>
<gene>
    <name evidence="12" type="primary">CD34</name>
</gene>
<dbReference type="InterPro" id="IPR008083">
    <property type="entry name" value="CD34"/>
</dbReference>